<feature type="domain" description="Na+/H+ antiporter MnhB subunit-related protein" evidence="7">
    <location>
        <begin position="9"/>
        <end position="151"/>
    </location>
</feature>
<dbReference type="PANTHER" id="PTHR33932:SF4">
    <property type="entry name" value="NA(+)_H(+) ANTIPORTER SUBUNIT B"/>
    <property type="match status" value="1"/>
</dbReference>
<dbReference type="PANTHER" id="PTHR33932">
    <property type="entry name" value="NA(+)/H(+) ANTIPORTER SUBUNIT B"/>
    <property type="match status" value="1"/>
</dbReference>
<keyword evidence="2" id="KW-1003">Cell membrane</keyword>
<feature type="transmembrane region" description="Helical" evidence="6">
    <location>
        <begin position="134"/>
        <end position="156"/>
    </location>
</feature>
<dbReference type="EMBL" id="JBHSWU010000774">
    <property type="protein sequence ID" value="MFC6725908.1"/>
    <property type="molecule type" value="Genomic_DNA"/>
</dbReference>
<keyword evidence="4 6" id="KW-1133">Transmembrane helix</keyword>
<comment type="caution">
    <text evidence="8">The sequence shown here is derived from an EMBL/GenBank/DDBJ whole genome shotgun (WGS) entry which is preliminary data.</text>
</comment>
<reference evidence="8 9" key="1">
    <citation type="journal article" date="2019" name="Int. J. Syst. Evol. Microbiol.">
        <title>The Global Catalogue of Microorganisms (GCM) 10K type strain sequencing project: providing services to taxonomists for standard genome sequencing and annotation.</title>
        <authorList>
            <consortium name="The Broad Institute Genomics Platform"/>
            <consortium name="The Broad Institute Genome Sequencing Center for Infectious Disease"/>
            <person name="Wu L."/>
            <person name="Ma J."/>
        </authorList>
    </citation>
    <scope>NUCLEOTIDE SEQUENCE [LARGE SCALE GENOMIC DNA]</scope>
    <source>
        <strain evidence="8 9">NBRC 111368</strain>
    </source>
</reference>
<evidence type="ECO:0000313" key="9">
    <source>
        <dbReference type="Proteomes" id="UP001596328"/>
    </source>
</evidence>
<dbReference type="InterPro" id="IPR007182">
    <property type="entry name" value="MnhB"/>
</dbReference>
<name>A0ABD5S4E2_9EURY</name>
<evidence type="ECO:0000256" key="4">
    <source>
        <dbReference type="ARBA" id="ARBA00022989"/>
    </source>
</evidence>
<dbReference type="AlphaFoldDB" id="A0ABD5S4E2"/>
<keyword evidence="3 6" id="KW-0812">Transmembrane</keyword>
<gene>
    <name evidence="8" type="ORF">ACFQE1_16355</name>
</gene>
<evidence type="ECO:0000256" key="6">
    <source>
        <dbReference type="SAM" id="Phobius"/>
    </source>
</evidence>
<keyword evidence="5 6" id="KW-0472">Membrane</keyword>
<dbReference type="InterPro" id="IPR050622">
    <property type="entry name" value="CPA3_antiporter_subunitB"/>
</dbReference>
<comment type="subcellular location">
    <subcellularLocation>
        <location evidence="1">Cell membrane</location>
        <topology evidence="1">Multi-pass membrane protein</topology>
    </subcellularLocation>
</comment>
<feature type="transmembrane region" description="Helical" evidence="6">
    <location>
        <begin position="12"/>
        <end position="33"/>
    </location>
</feature>
<evidence type="ECO:0000256" key="5">
    <source>
        <dbReference type="ARBA" id="ARBA00023136"/>
    </source>
</evidence>
<evidence type="ECO:0000256" key="2">
    <source>
        <dbReference type="ARBA" id="ARBA00022475"/>
    </source>
</evidence>
<organism evidence="8 9">
    <name type="scientific">Halobium palmae</name>
    <dbReference type="NCBI Taxonomy" id="1776492"/>
    <lineage>
        <taxon>Archaea</taxon>
        <taxon>Methanobacteriati</taxon>
        <taxon>Methanobacteriota</taxon>
        <taxon>Stenosarchaea group</taxon>
        <taxon>Halobacteria</taxon>
        <taxon>Halobacteriales</taxon>
        <taxon>Haloferacaceae</taxon>
        <taxon>Halobium</taxon>
    </lineage>
</organism>
<accession>A0ABD5S4E2</accession>
<evidence type="ECO:0000313" key="8">
    <source>
        <dbReference type="EMBL" id="MFC6725908.1"/>
    </source>
</evidence>
<evidence type="ECO:0000256" key="1">
    <source>
        <dbReference type="ARBA" id="ARBA00004651"/>
    </source>
</evidence>
<evidence type="ECO:0000259" key="7">
    <source>
        <dbReference type="Pfam" id="PF04039"/>
    </source>
</evidence>
<dbReference type="GO" id="GO:0005886">
    <property type="term" value="C:plasma membrane"/>
    <property type="evidence" value="ECO:0007669"/>
    <property type="project" value="UniProtKB-SubCell"/>
</dbReference>
<dbReference type="Pfam" id="PF04039">
    <property type="entry name" value="MnhB"/>
    <property type="match status" value="1"/>
</dbReference>
<proteinExistence type="predicted"/>
<dbReference type="Proteomes" id="UP001596328">
    <property type="component" value="Unassembled WGS sequence"/>
</dbReference>
<feature type="transmembrane region" description="Helical" evidence="6">
    <location>
        <begin position="39"/>
        <end position="62"/>
    </location>
</feature>
<keyword evidence="9" id="KW-1185">Reference proteome</keyword>
<sequence length="159" mass="16770">GHDRPTTVIARTVTRIAVPVIVVTAIALLLQGHNLPGGGFIGAVLTATAFVLVYVIFGLTYIQQELLHRSPSEAGMDGMLGAYRFMFSIGLAIAAGAGLVPLVFGEPFLTQGVLFVEHPLGPIPLFEEFEVASAFAFDLGVYFAVVGGLLTIVEVVGRE</sequence>
<evidence type="ECO:0000256" key="3">
    <source>
        <dbReference type="ARBA" id="ARBA00022692"/>
    </source>
</evidence>
<feature type="transmembrane region" description="Helical" evidence="6">
    <location>
        <begin position="83"/>
        <end position="104"/>
    </location>
</feature>
<protein>
    <submittedName>
        <fullName evidence="8">MnhB domain-containing protein</fullName>
    </submittedName>
</protein>
<feature type="non-terminal residue" evidence="8">
    <location>
        <position position="1"/>
    </location>
</feature>